<gene>
    <name evidence="1" type="ORF">HMPREF9446_01143</name>
</gene>
<protein>
    <submittedName>
        <fullName evidence="1">Uncharacterized protein</fullName>
    </submittedName>
</protein>
<dbReference type="AlphaFoldDB" id="F3PQZ5"/>
<evidence type="ECO:0000313" key="1">
    <source>
        <dbReference type="EMBL" id="EGF58536.1"/>
    </source>
</evidence>
<evidence type="ECO:0000313" key="2">
    <source>
        <dbReference type="Proteomes" id="UP000003416"/>
    </source>
</evidence>
<dbReference type="Proteomes" id="UP000003416">
    <property type="component" value="Unassembled WGS sequence"/>
</dbReference>
<organism evidence="1 2">
    <name type="scientific">Bacteroides fluxus YIT 12057</name>
    <dbReference type="NCBI Taxonomy" id="763034"/>
    <lineage>
        <taxon>Bacteria</taxon>
        <taxon>Pseudomonadati</taxon>
        <taxon>Bacteroidota</taxon>
        <taxon>Bacteroidia</taxon>
        <taxon>Bacteroidales</taxon>
        <taxon>Bacteroidaceae</taxon>
        <taxon>Bacteroides</taxon>
    </lineage>
</organism>
<accession>F3PQZ5</accession>
<dbReference type="HOGENOM" id="CLU_3247219_0_0_10"/>
<dbReference type="EMBL" id="AFBN01000021">
    <property type="protein sequence ID" value="EGF58536.1"/>
    <property type="molecule type" value="Genomic_DNA"/>
</dbReference>
<name>F3PQZ5_9BACE</name>
<sequence length="42" mass="5302">MNKFEIRKNKIESKLHFFQERKNKRKMAFRHNRISLPIETRT</sequence>
<reference evidence="1 2" key="1">
    <citation type="submission" date="2011-02" db="EMBL/GenBank/DDBJ databases">
        <authorList>
            <person name="Weinstock G."/>
            <person name="Sodergren E."/>
            <person name="Clifton S."/>
            <person name="Fulton L."/>
            <person name="Fulton B."/>
            <person name="Courtney L."/>
            <person name="Fronick C."/>
            <person name="Harrison M."/>
            <person name="Strong C."/>
            <person name="Farmer C."/>
            <person name="Delahaunty K."/>
            <person name="Markovic C."/>
            <person name="Hall O."/>
            <person name="Minx P."/>
            <person name="Tomlinson C."/>
            <person name="Mitreva M."/>
            <person name="Hou S."/>
            <person name="Chen J."/>
            <person name="Wollam A."/>
            <person name="Pepin K.H."/>
            <person name="Johnson M."/>
            <person name="Bhonagiri V."/>
            <person name="Zhang X."/>
            <person name="Suruliraj S."/>
            <person name="Warren W."/>
            <person name="Chinwalla A."/>
            <person name="Mardis E.R."/>
            <person name="Wilson R.K."/>
        </authorList>
    </citation>
    <scope>NUCLEOTIDE SEQUENCE [LARGE SCALE GENOMIC DNA]</scope>
    <source>
        <strain evidence="1 2">YIT 12057</strain>
    </source>
</reference>
<keyword evidence="2" id="KW-1185">Reference proteome</keyword>
<proteinExistence type="predicted"/>
<comment type="caution">
    <text evidence="1">The sequence shown here is derived from an EMBL/GenBank/DDBJ whole genome shotgun (WGS) entry which is preliminary data.</text>
</comment>